<evidence type="ECO:0000256" key="4">
    <source>
        <dbReference type="ARBA" id="ARBA00022741"/>
    </source>
</evidence>
<feature type="region of interest" description="Disordered" evidence="8">
    <location>
        <begin position="762"/>
        <end position="961"/>
    </location>
</feature>
<dbReference type="GO" id="GO:0004709">
    <property type="term" value="F:MAP kinase kinase kinase activity"/>
    <property type="evidence" value="ECO:0007669"/>
    <property type="project" value="UniProtKB-ARBA"/>
</dbReference>
<feature type="domain" description="Protein kinase" evidence="9">
    <location>
        <begin position="1224"/>
        <end position="1497"/>
    </location>
</feature>
<feature type="compositionally biased region" description="Low complexity" evidence="8">
    <location>
        <begin position="92"/>
        <end position="111"/>
    </location>
</feature>
<name>A0AAF0Y3V0_9TREE</name>
<feature type="region of interest" description="Disordered" evidence="8">
    <location>
        <begin position="1017"/>
        <end position="1060"/>
    </location>
</feature>
<feature type="compositionally biased region" description="Basic and acidic residues" evidence="8">
    <location>
        <begin position="685"/>
        <end position="694"/>
    </location>
</feature>
<dbReference type="Proteomes" id="UP000827549">
    <property type="component" value="Chromosome 1"/>
</dbReference>
<feature type="compositionally biased region" description="Basic and acidic residues" evidence="8">
    <location>
        <begin position="635"/>
        <end position="667"/>
    </location>
</feature>
<dbReference type="InterPro" id="IPR017441">
    <property type="entry name" value="Protein_kinase_ATP_BS"/>
</dbReference>
<feature type="compositionally biased region" description="Basic and acidic residues" evidence="8">
    <location>
        <begin position="890"/>
        <end position="902"/>
    </location>
</feature>
<keyword evidence="5 10" id="KW-0418">Kinase</keyword>
<dbReference type="PANTHER" id="PTHR11584">
    <property type="entry name" value="SERINE/THREONINE PROTEIN KINASE"/>
    <property type="match status" value="1"/>
</dbReference>
<dbReference type="PROSITE" id="PS00107">
    <property type="entry name" value="PROTEIN_KINASE_ATP"/>
    <property type="match status" value="1"/>
</dbReference>
<dbReference type="PROSITE" id="PS50011">
    <property type="entry name" value="PROTEIN_KINASE_DOM"/>
    <property type="match status" value="1"/>
</dbReference>
<feature type="compositionally biased region" description="Basic and acidic residues" evidence="8">
    <location>
        <begin position="606"/>
        <end position="622"/>
    </location>
</feature>
<dbReference type="PANTHER" id="PTHR11584:SF369">
    <property type="entry name" value="MITOGEN-ACTIVATED PROTEIN KINASE KINASE KINASE 19-RELATED"/>
    <property type="match status" value="1"/>
</dbReference>
<accession>A0AAF0Y3V0</accession>
<feature type="compositionally biased region" description="Polar residues" evidence="8">
    <location>
        <begin position="244"/>
        <end position="254"/>
    </location>
</feature>
<feature type="compositionally biased region" description="Polar residues" evidence="8">
    <location>
        <begin position="408"/>
        <end position="424"/>
    </location>
</feature>
<evidence type="ECO:0000256" key="2">
    <source>
        <dbReference type="ARBA" id="ARBA00022527"/>
    </source>
</evidence>
<feature type="compositionally biased region" description="Low complexity" evidence="8">
    <location>
        <begin position="205"/>
        <end position="219"/>
    </location>
</feature>
<protein>
    <submittedName>
        <fullName evidence="10">Serine/threonine-protein kinase BCK1/SLK1/SSP31</fullName>
    </submittedName>
</protein>
<feature type="region of interest" description="Disordered" evidence="8">
    <location>
        <begin position="1072"/>
        <end position="1127"/>
    </location>
</feature>
<feature type="region of interest" description="Disordered" evidence="8">
    <location>
        <begin position="1"/>
        <end position="273"/>
    </location>
</feature>
<feature type="compositionally biased region" description="Low complexity" evidence="8">
    <location>
        <begin position="449"/>
        <end position="464"/>
    </location>
</feature>
<dbReference type="GO" id="GO:0005524">
    <property type="term" value="F:ATP binding"/>
    <property type="evidence" value="ECO:0007669"/>
    <property type="project" value="UniProtKB-UniRule"/>
</dbReference>
<dbReference type="InterPro" id="IPR000719">
    <property type="entry name" value="Prot_kinase_dom"/>
</dbReference>
<gene>
    <name evidence="10" type="primary">BCK1</name>
    <name evidence="10" type="ORF">LOC62_01G000740</name>
</gene>
<dbReference type="InterPro" id="IPR011009">
    <property type="entry name" value="Kinase-like_dom_sf"/>
</dbReference>
<dbReference type="FunFam" id="3.30.200.20:FF:000387">
    <property type="entry name" value="Serine/threonine-protein kinase STE11"/>
    <property type="match status" value="1"/>
</dbReference>
<evidence type="ECO:0000313" key="11">
    <source>
        <dbReference type="Proteomes" id="UP000827549"/>
    </source>
</evidence>
<dbReference type="SMART" id="SM00220">
    <property type="entry name" value="S_TKc"/>
    <property type="match status" value="1"/>
</dbReference>
<keyword evidence="4 7" id="KW-0547">Nucleotide-binding</keyword>
<dbReference type="Gene3D" id="1.10.510.10">
    <property type="entry name" value="Transferase(Phosphotransferase) domain 1"/>
    <property type="match status" value="1"/>
</dbReference>
<keyword evidence="2" id="KW-0723">Serine/threonine-protein kinase</keyword>
<feature type="compositionally biased region" description="Basic and acidic residues" evidence="8">
    <location>
        <begin position="1045"/>
        <end position="1057"/>
    </location>
</feature>
<evidence type="ECO:0000256" key="6">
    <source>
        <dbReference type="ARBA" id="ARBA00022840"/>
    </source>
</evidence>
<feature type="compositionally biased region" description="Low complexity" evidence="8">
    <location>
        <begin position="816"/>
        <end position="827"/>
    </location>
</feature>
<comment type="similarity">
    <text evidence="1">Belongs to the protein kinase superfamily. STE Ser/Thr protein kinase family. MAP kinase kinase kinase subfamily.</text>
</comment>
<dbReference type="GeneID" id="87803998"/>
<evidence type="ECO:0000256" key="1">
    <source>
        <dbReference type="ARBA" id="ARBA00006529"/>
    </source>
</evidence>
<dbReference type="InterPro" id="IPR008271">
    <property type="entry name" value="Ser/Thr_kinase_AS"/>
</dbReference>
<reference evidence="10" key="1">
    <citation type="submission" date="2023-10" db="EMBL/GenBank/DDBJ databases">
        <authorList>
            <person name="Noh H."/>
        </authorList>
    </citation>
    <scope>NUCLEOTIDE SEQUENCE</scope>
    <source>
        <strain evidence="10">DUCC4014</strain>
    </source>
</reference>
<feature type="compositionally biased region" description="Low complexity" evidence="8">
    <location>
        <begin position="623"/>
        <end position="634"/>
    </location>
</feature>
<feature type="compositionally biased region" description="Polar residues" evidence="8">
    <location>
        <begin position="908"/>
        <end position="923"/>
    </location>
</feature>
<dbReference type="EMBL" id="CP086714">
    <property type="protein sequence ID" value="WOO77151.1"/>
    <property type="molecule type" value="Genomic_DNA"/>
</dbReference>
<dbReference type="FunFam" id="1.10.510.10:FF:000182">
    <property type="entry name" value="MAP kinase kinase kinase mkh1"/>
    <property type="match status" value="1"/>
</dbReference>
<evidence type="ECO:0000256" key="5">
    <source>
        <dbReference type="ARBA" id="ARBA00022777"/>
    </source>
</evidence>
<keyword evidence="6 7" id="KW-0067">ATP-binding</keyword>
<evidence type="ECO:0000256" key="8">
    <source>
        <dbReference type="SAM" id="MobiDB-lite"/>
    </source>
</evidence>
<feature type="compositionally biased region" description="Low complexity" evidence="8">
    <location>
        <begin position="66"/>
        <end position="83"/>
    </location>
</feature>
<evidence type="ECO:0000256" key="3">
    <source>
        <dbReference type="ARBA" id="ARBA00022679"/>
    </source>
</evidence>
<feature type="binding site" evidence="7">
    <location>
        <position position="1253"/>
    </location>
    <ligand>
        <name>ATP</name>
        <dbReference type="ChEBI" id="CHEBI:30616"/>
    </ligand>
</feature>
<evidence type="ECO:0000259" key="9">
    <source>
        <dbReference type="PROSITE" id="PS50011"/>
    </source>
</evidence>
<evidence type="ECO:0000256" key="7">
    <source>
        <dbReference type="PROSITE-ProRule" id="PRU10141"/>
    </source>
</evidence>
<organism evidence="10 11">
    <name type="scientific">Vanrija pseudolonga</name>
    <dbReference type="NCBI Taxonomy" id="143232"/>
    <lineage>
        <taxon>Eukaryota</taxon>
        <taxon>Fungi</taxon>
        <taxon>Dikarya</taxon>
        <taxon>Basidiomycota</taxon>
        <taxon>Agaricomycotina</taxon>
        <taxon>Tremellomycetes</taxon>
        <taxon>Trichosporonales</taxon>
        <taxon>Trichosporonaceae</taxon>
        <taxon>Vanrija</taxon>
    </lineage>
</organism>
<sequence length="1533" mass="166768">MSGRLPPTLTVSTGVAGPATPVGSVRNRPQGARRRAVQGLFIANPDNSDSDDSRPSSPVQHSPQRSPAHISPSHSSPINISSAVPSGVTRAPSGSGSSSTGTLSGHPLSSSPNAQQRTFPVPLPVVPPLSSSPQPPPAPFASPPLAGSDARSGPPQPPPQPERHRRAYTTPTSEHSRVQFDGSRSSRDAPSSPTRALPPLPPQKSASTPWASSSTTPSSNLNIPYSGVSAPIQQPSTPAPLSAVSDSSSMNAGNQIHRVASPDDGTGTLHGGSRLRAGSLNSRIWLQVTTDNESFQNVDISGLTTSEAIRERVFSRLRLRDEDHAGLSIYRTDIGEAPDPSAVGPDALFHLCQLEGDSKGSLKFLVVQTSVPVSTAAPIVPPPQNGDASHRSRPGVPPILTDVGGPYSSPQNRLSKDSSASSGENMERHLSSSDRDFEDNGTVRPPWNTSTSSRSPTASGSTSSIPLHQSTVLATPHLEASSSSYMSPRDAAHLDDDEGTYRPVAQSSAAGSSSQAQDGVGALIRSGMDPATAALVFQIQQEEEAQVQKEAREKMERIRQDEIIAMEAQESEREVWQMMQQLQLEQERQREEQVRLDAIQASQLDAAERRRDSERQRSESEAAGRAADLAAHVAWDAEIRERDTRDPRPNQFAVERRERRERFRNLDDPTDWTTATEDNTLPPRRPSETQHDRPVIYSPPAQYSGDSYVNPHPPGYIQATANDPRLAGQASRPVPGTRRPAQSSQPPYVYTNVDQNHHLQGVRSTDNLRPINNGSGIAGLPIARPPYPSGRRPITPAADPGARRQSNDRVHDGRYPTPSSTTSTFIPFPSPQPSWPDPSSSPRSGTLLSTSMQSPPLARPHSSMYDESPPANGSYHDEYRSSSALSGGRGRSDSDPHSDPRLHGQGYFDSSASQLPYAQQPVSWPTRRDTGDSISNSETATTISESTTIRPGDRQLSLDDNGTARADWTRNMSHMISHPEHSSMSAAQSVLYHHGANIPDDGEATLFIMAPSGGARRPANLTVNTHPPQGSLQRPSSVSDSETDEDRREQWQFRPDPEQLYDNLQQFFPKVDLDKPIVEPVSTPSTPSSESPRNTLDLHRPPPVHPARHQPGTILSSSSKDPEGTVKAHARGAFAALKDAFNKNDTRRSIRQAADKKRSMIKANKEAVAEPAAVRQDEVTRLKRSSSMWGHKVVEVTPSKLASGLPQTVPESPSTEDRNVTLNWVKGELIGKGSYGRVYLALNVTTGDMMAVKQVELPANEQERNDSRQTSVVDALKSEIDLLKDLYHPNIVAYLGCEASVEHLSIFLEYVPGGTIATIYRTPNQGRFEEQLVKFFTRQILEGLAYLHDQNIWHRDLKGDNILVDANGICKISDFGISKKTTNDAYDSFGNATNMKGSIFWMAPEVLHSATERSYSGKVDIWSLGCVVLEMWSGHRPWGELEQVAAMVKLFQTRTAPPLPPDIHLSSVALDFMYTKCMAELPKDRPVAVELLKHEFILDTDHNWTFGNSTIGKAVAKRQPKTTLRSASVPGVF</sequence>
<feature type="compositionally biased region" description="Polar residues" evidence="8">
    <location>
        <begin position="1021"/>
        <end position="1040"/>
    </location>
</feature>
<feature type="compositionally biased region" description="Pro residues" evidence="8">
    <location>
        <begin position="133"/>
        <end position="142"/>
    </location>
</feature>
<feature type="compositionally biased region" description="Basic and acidic residues" evidence="8">
    <location>
        <begin position="425"/>
        <end position="435"/>
    </location>
</feature>
<feature type="compositionally biased region" description="Polar residues" evidence="8">
    <location>
        <begin position="762"/>
        <end position="775"/>
    </location>
</feature>
<feature type="compositionally biased region" description="Low complexity" evidence="8">
    <location>
        <begin position="933"/>
        <end position="949"/>
    </location>
</feature>
<feature type="region of interest" description="Disordered" evidence="8">
    <location>
        <begin position="598"/>
        <end position="750"/>
    </location>
</feature>
<dbReference type="CDD" id="cd22249">
    <property type="entry name" value="UDM1_RNF168_RNF169-like"/>
    <property type="match status" value="1"/>
</dbReference>
<feature type="compositionally biased region" description="Basic and acidic residues" evidence="8">
    <location>
        <begin position="801"/>
        <end position="814"/>
    </location>
</feature>
<dbReference type="Pfam" id="PF00069">
    <property type="entry name" value="Pkinase"/>
    <property type="match status" value="1"/>
</dbReference>
<evidence type="ECO:0000313" key="10">
    <source>
        <dbReference type="EMBL" id="WOO77151.1"/>
    </source>
</evidence>
<keyword evidence="11" id="KW-1185">Reference proteome</keyword>
<proteinExistence type="inferred from homology"/>
<dbReference type="PROSITE" id="PS00108">
    <property type="entry name" value="PROTEIN_KINASE_ST"/>
    <property type="match status" value="1"/>
</dbReference>
<dbReference type="RefSeq" id="XP_062623183.1">
    <property type="nucleotide sequence ID" value="XM_062767199.1"/>
</dbReference>
<dbReference type="GO" id="GO:0000196">
    <property type="term" value="P:cell integrity MAPK cascade"/>
    <property type="evidence" value="ECO:0007669"/>
    <property type="project" value="UniProtKB-ARBA"/>
</dbReference>
<feature type="region of interest" description="Disordered" evidence="8">
    <location>
        <begin position="375"/>
        <end position="467"/>
    </location>
</feature>
<dbReference type="SUPFAM" id="SSF56112">
    <property type="entry name" value="Protein kinase-like (PK-like)"/>
    <property type="match status" value="1"/>
</dbReference>
<keyword evidence="3" id="KW-0808">Transferase</keyword>
<feature type="compositionally biased region" description="Low complexity" evidence="8">
    <location>
        <begin position="1078"/>
        <end position="1092"/>
    </location>
</feature>